<dbReference type="EMBL" id="CAJVQA010002191">
    <property type="protein sequence ID" value="CAG8539456.1"/>
    <property type="molecule type" value="Genomic_DNA"/>
</dbReference>
<gene>
    <name evidence="1" type="ORF">CPELLU_LOCUS4229</name>
</gene>
<dbReference type="Proteomes" id="UP000789759">
    <property type="component" value="Unassembled WGS sequence"/>
</dbReference>
<dbReference type="AlphaFoldDB" id="A0A9N9ARX4"/>
<evidence type="ECO:0000313" key="1">
    <source>
        <dbReference type="EMBL" id="CAG8539456.1"/>
    </source>
</evidence>
<evidence type="ECO:0000313" key="2">
    <source>
        <dbReference type="Proteomes" id="UP000789759"/>
    </source>
</evidence>
<name>A0A9N9ARX4_9GLOM</name>
<keyword evidence="2" id="KW-1185">Reference proteome</keyword>
<reference evidence="1" key="1">
    <citation type="submission" date="2021-06" db="EMBL/GenBank/DDBJ databases">
        <authorList>
            <person name="Kallberg Y."/>
            <person name="Tangrot J."/>
            <person name="Rosling A."/>
        </authorList>
    </citation>
    <scope>NUCLEOTIDE SEQUENCE</scope>
    <source>
        <strain evidence="1">FL966</strain>
    </source>
</reference>
<dbReference type="OrthoDB" id="2464888at2759"/>
<proteinExistence type="predicted"/>
<organism evidence="1 2">
    <name type="scientific">Cetraspora pellucida</name>
    <dbReference type="NCBI Taxonomy" id="1433469"/>
    <lineage>
        <taxon>Eukaryota</taxon>
        <taxon>Fungi</taxon>
        <taxon>Fungi incertae sedis</taxon>
        <taxon>Mucoromycota</taxon>
        <taxon>Glomeromycotina</taxon>
        <taxon>Glomeromycetes</taxon>
        <taxon>Diversisporales</taxon>
        <taxon>Gigasporaceae</taxon>
        <taxon>Cetraspora</taxon>
    </lineage>
</organism>
<sequence length="100" mass="11913">MSLTEETQNLHVDSEVTPHLQEDLTIDWNRLRLIDFTKAELITCLEDLWTEPKRDFNLQKPEKGKAVEWDLSEDYNERPLSPDELAEQIYAFLSYMENRL</sequence>
<comment type="caution">
    <text evidence="1">The sequence shown here is derived from an EMBL/GenBank/DDBJ whole genome shotgun (WGS) entry which is preliminary data.</text>
</comment>
<protein>
    <submittedName>
        <fullName evidence="1">8282_t:CDS:1</fullName>
    </submittedName>
</protein>
<accession>A0A9N9ARX4</accession>